<sequence>MAAVTPNDEFGMERVRRFAADERGGISLEATLALPFFLAFVLALVCLIRLTVADLALHHAVSETVKQMAANAYPVQLLAEEARKAYEQSPVGGQVDGWLGHIRVARDKLVQGEQWVDDYKAFIPDALVQWVEWERQKREQAEKLGRDEYDAFVKERIDPYVRSAFKLAVVHYSDSSVLKEDRLAVVEATVPSFTDPERRFVGIEAEYAVKLPIPFVNKTVTLRKKAYERIWTGA</sequence>
<gene>
    <name evidence="2" type="ORF">DLM86_09180</name>
</gene>
<accession>A0A2V5L019</accession>
<keyword evidence="1" id="KW-0472">Membrane</keyword>
<organism evidence="2 3">
    <name type="scientific">Paenibacillus flagellatus</name>
    <dbReference type="NCBI Taxonomy" id="2211139"/>
    <lineage>
        <taxon>Bacteria</taxon>
        <taxon>Bacillati</taxon>
        <taxon>Bacillota</taxon>
        <taxon>Bacilli</taxon>
        <taxon>Bacillales</taxon>
        <taxon>Paenibacillaceae</taxon>
        <taxon>Paenibacillus</taxon>
    </lineage>
</organism>
<proteinExistence type="predicted"/>
<keyword evidence="3" id="KW-1185">Reference proteome</keyword>
<dbReference type="OrthoDB" id="2388573at2"/>
<evidence type="ECO:0000313" key="2">
    <source>
        <dbReference type="EMBL" id="PYI55876.1"/>
    </source>
</evidence>
<dbReference type="Proteomes" id="UP000247476">
    <property type="component" value="Unassembled WGS sequence"/>
</dbReference>
<reference evidence="2 3" key="1">
    <citation type="submission" date="2018-05" db="EMBL/GenBank/DDBJ databases">
        <title>Paenibacillus flagellatus sp. nov., isolated from selenium mineral soil.</title>
        <authorList>
            <person name="Dai X."/>
        </authorList>
    </citation>
    <scope>NUCLEOTIDE SEQUENCE [LARGE SCALE GENOMIC DNA]</scope>
    <source>
        <strain evidence="2 3">DXL2</strain>
    </source>
</reference>
<feature type="transmembrane region" description="Helical" evidence="1">
    <location>
        <begin position="32"/>
        <end position="52"/>
    </location>
</feature>
<evidence type="ECO:0000256" key="1">
    <source>
        <dbReference type="SAM" id="Phobius"/>
    </source>
</evidence>
<evidence type="ECO:0000313" key="3">
    <source>
        <dbReference type="Proteomes" id="UP000247476"/>
    </source>
</evidence>
<dbReference type="AlphaFoldDB" id="A0A2V5L019"/>
<protein>
    <submittedName>
        <fullName evidence="2">Uncharacterized protein</fullName>
    </submittedName>
</protein>
<keyword evidence="1" id="KW-0812">Transmembrane</keyword>
<dbReference type="RefSeq" id="WP_110839676.1">
    <property type="nucleotide sequence ID" value="NZ_QJVJ01000003.1"/>
</dbReference>
<dbReference type="EMBL" id="QJVJ01000003">
    <property type="protein sequence ID" value="PYI55876.1"/>
    <property type="molecule type" value="Genomic_DNA"/>
</dbReference>
<comment type="caution">
    <text evidence="2">The sequence shown here is derived from an EMBL/GenBank/DDBJ whole genome shotgun (WGS) entry which is preliminary data.</text>
</comment>
<keyword evidence="1" id="KW-1133">Transmembrane helix</keyword>
<name>A0A2V5L019_9BACL</name>